<organism evidence="2 3">
    <name type="scientific">Pseudorhodoferax aquiterrae</name>
    <dbReference type="NCBI Taxonomy" id="747304"/>
    <lineage>
        <taxon>Bacteria</taxon>
        <taxon>Pseudomonadati</taxon>
        <taxon>Pseudomonadota</taxon>
        <taxon>Betaproteobacteria</taxon>
        <taxon>Burkholderiales</taxon>
        <taxon>Comamonadaceae</taxon>
    </lineage>
</organism>
<accession>A0ABQ3G9Z1</accession>
<comment type="caution">
    <text evidence="2">The sequence shown here is derived from an EMBL/GenBank/DDBJ whole genome shotgun (WGS) entry which is preliminary data.</text>
</comment>
<sequence length="916" mass="93897">MRAPALRVGTRGKGIYGASWEGPRTRPEGRRPVRLMHTSRWLAGAALLFALGVQAPVHAQGTVVNTATITPPAGVNEPDCGLPGPTDCAGDNTSTVSAPVWVDAVAKSAEPASGTSVRRGQTVTYTLTVAVANAATTAPIVLQDQLSAGLVFGEVLSAGLFNAGGSGNTRSFTLPAGTPVGTHALRYTATVVAASGTVANTVTATGCTAGNCSTIHPIGGVTVAKLLTSESGTQAGLAEFAETLGYTITVTNADAQPASNYRFNENVPAGATLVGVEGAAGFAGPVAGPATVPLAVAQVPAGGTATVAVRFRIADAPPAGQTEIVNRIDGGNVDSALCGARCVVTTPLEQPTAMRIVKSVAVREARIGDLVRYTLRVANAGAIDIVDGRILDTPPPGFSYVAGSMAVADRDGAFTLGSAQTPLQIGGLDIATGQEAVISYLLRVGAGVRQGVHRNQAQAVDRRGWPISNTATAQVTVVADPLLDESLILGTVFDDRDGDGWQDPASLTAVRVQGGFAPEAYIAGSTEIDRGQGFVPVPDASAPLLHGITLGRIAGRQSEADAPENHQLVLRQRLRALAFRDDFVLHSAQGLRLHMDAAGRTRIEREGDAAKGLNGALPEVRREVALGEGGYVVDYVVRNLGVDERGIAGVRIASAEGLLMETDAYGRYHLLGISGGTQGFGRNFVLKVDPSTLPAGAELSTPNPLVRRITPGLPVRFDFGVRLPVQRVGGQALPVDILLGEALFETGQAGLNPAHSAALETLAQQLQGAGSGGMLVLDVRGDAALALARAHAVRSALVPRLLPASARALRVVLRAPGGALATQLQGGVLLGTALFDTGQATLRPAAGPLLRQLAQQLQRDGGGRVLIAQDAGAPAALALARAGAVQTALQTALPEALRQRVQFAPDMAAQPTGVQP</sequence>
<dbReference type="Proteomes" id="UP000626210">
    <property type="component" value="Unassembled WGS sequence"/>
</dbReference>
<dbReference type="InterPro" id="IPR001434">
    <property type="entry name" value="OmcB-like_DUF11"/>
</dbReference>
<dbReference type="PANTHER" id="PTHR34819">
    <property type="entry name" value="LARGE CYSTEINE-RICH PERIPLASMIC PROTEIN OMCB"/>
    <property type="match status" value="1"/>
</dbReference>
<dbReference type="SUPFAM" id="SSF103088">
    <property type="entry name" value="OmpA-like"/>
    <property type="match status" value="1"/>
</dbReference>
<name>A0ABQ3G9Z1_9BURK</name>
<dbReference type="Pfam" id="PF01345">
    <property type="entry name" value="DUF11"/>
    <property type="match status" value="3"/>
</dbReference>
<dbReference type="InterPro" id="IPR047589">
    <property type="entry name" value="DUF11_rpt"/>
</dbReference>
<dbReference type="InterPro" id="IPR036737">
    <property type="entry name" value="OmpA-like_sf"/>
</dbReference>
<proteinExistence type="predicted"/>
<gene>
    <name evidence="2" type="ORF">GCM10007320_55680</name>
</gene>
<dbReference type="NCBIfam" id="TIGR01451">
    <property type="entry name" value="B_ant_repeat"/>
    <property type="match status" value="3"/>
</dbReference>
<feature type="domain" description="DUF11" evidence="1">
    <location>
        <begin position="355"/>
        <end position="460"/>
    </location>
</feature>
<dbReference type="Gene3D" id="2.60.40.740">
    <property type="match status" value="1"/>
</dbReference>
<protein>
    <recommendedName>
        <fullName evidence="1">DUF11 domain-containing protein</fullName>
    </recommendedName>
</protein>
<evidence type="ECO:0000313" key="2">
    <source>
        <dbReference type="EMBL" id="GHC99251.1"/>
    </source>
</evidence>
<reference evidence="3" key="1">
    <citation type="journal article" date="2019" name="Int. J. Syst. Evol. Microbiol.">
        <title>The Global Catalogue of Microorganisms (GCM) 10K type strain sequencing project: providing services to taxonomists for standard genome sequencing and annotation.</title>
        <authorList>
            <consortium name="The Broad Institute Genomics Platform"/>
            <consortium name="The Broad Institute Genome Sequencing Center for Infectious Disease"/>
            <person name="Wu L."/>
            <person name="Ma J."/>
        </authorList>
    </citation>
    <scope>NUCLEOTIDE SEQUENCE [LARGE SCALE GENOMIC DNA]</scope>
    <source>
        <strain evidence="3">KCTC 23314</strain>
    </source>
</reference>
<keyword evidence="3" id="KW-1185">Reference proteome</keyword>
<dbReference type="EMBL" id="BMYK01000028">
    <property type="protein sequence ID" value="GHC99251.1"/>
    <property type="molecule type" value="Genomic_DNA"/>
</dbReference>
<evidence type="ECO:0000259" key="1">
    <source>
        <dbReference type="Pfam" id="PF01345"/>
    </source>
</evidence>
<feature type="domain" description="DUF11" evidence="1">
    <location>
        <begin position="113"/>
        <end position="207"/>
    </location>
</feature>
<feature type="domain" description="DUF11" evidence="1">
    <location>
        <begin position="240"/>
        <end position="319"/>
    </location>
</feature>
<dbReference type="InterPro" id="IPR051172">
    <property type="entry name" value="Chlamydia_OmcB"/>
</dbReference>
<evidence type="ECO:0000313" key="3">
    <source>
        <dbReference type="Proteomes" id="UP000626210"/>
    </source>
</evidence>
<dbReference type="PANTHER" id="PTHR34819:SF3">
    <property type="entry name" value="CELL SURFACE PROTEIN"/>
    <property type="match status" value="1"/>
</dbReference>